<feature type="coiled-coil region" evidence="2">
    <location>
        <begin position="81"/>
        <end position="108"/>
    </location>
</feature>
<accession>K0NMW2</accession>
<dbReference type="AlphaFoldDB" id="K0NMW2"/>
<evidence type="ECO:0000313" key="4">
    <source>
        <dbReference type="EMBL" id="CCK83009.1"/>
    </source>
</evidence>
<keyword evidence="1" id="KW-0238">DNA-binding</keyword>
<sequence length="586" mass="68005">MIEYEHMTAMRKQLPKMTRKTKRTQTKTIRAYTAKLTDEEIKELDELFAGYGRCKDFLYAQLCGINHMTDVKQWHGPRDRIRKHDGEIKKARKAVKDWKKAYKKNKAQGLKSPDAKTVRLSKQKLLNEQFGIQGRHATEAVKDVCMNLNSMWSNLGLKLKKQVQANEILASAERQYLNYVFTSPYYWQLILQGRENEAKPNEEDSQYPSLRASLTKEQLRHCAGYIRRLTRKHKPYPHSSSARCMLCDEIMWSVVEKDGSSYLEIMTAKRGKKKQFKLTGPYCYANKKKRGDIQLILDKNKKRLEVHRAIKSVVSNKRNLHKKLGIDKGMATLISCSSGQEYGANFSKLVSAEAERINRRNTNRNKYIQPAKELRRQRSNLQKKLAGTGTHSAKTNKRIRCQIGSIERQIAHLEKHHLGNKLYRRQHERKQNNMERMMNVSIRQMLITEEPDVLVKEDLSFTKEKLPRASSRYEAKARRKLSSWAKGTLNKRLEYLCASQGIKTVDVNPAYTSQFCPRCGAHFTERKGMHHETAVCPNCGEMNANTAAAVNILRRMDDKEITLYTPYRKVEKILEDRYANKQAVMA</sequence>
<proteinExistence type="predicted"/>
<evidence type="ECO:0000259" key="3">
    <source>
        <dbReference type="Pfam" id="PF07282"/>
    </source>
</evidence>
<feature type="domain" description="Cas12f1-like TNB" evidence="3">
    <location>
        <begin position="488"/>
        <end position="552"/>
    </location>
</feature>
<dbReference type="NCBIfam" id="NF040570">
    <property type="entry name" value="guided_TnpB"/>
    <property type="match status" value="1"/>
</dbReference>
<dbReference type="Pfam" id="PF07282">
    <property type="entry name" value="Cas12f1-like_TNB"/>
    <property type="match status" value="1"/>
</dbReference>
<dbReference type="Proteomes" id="UP000009325">
    <property type="component" value="Unassembled WGS sequence"/>
</dbReference>
<gene>
    <name evidence="4" type="ORF">BN146_01810</name>
</gene>
<dbReference type="EMBL" id="CALZ01000031">
    <property type="protein sequence ID" value="CCK83009.1"/>
    <property type="molecule type" value="Genomic_DNA"/>
</dbReference>
<protein>
    <recommendedName>
        <fullName evidence="3">Cas12f1-like TNB domain-containing protein</fullName>
    </recommendedName>
</protein>
<dbReference type="InterPro" id="IPR010095">
    <property type="entry name" value="Cas12f1-like_TNB"/>
</dbReference>
<evidence type="ECO:0000313" key="5">
    <source>
        <dbReference type="Proteomes" id="UP000009325"/>
    </source>
</evidence>
<reference evidence="4 5" key="1">
    <citation type="submission" date="2012-08" db="EMBL/GenBank/DDBJ databases">
        <title>Draft Genome Sequences of Lactobacillus equicursoris CIP 110162T, isolated from thoroughbred racehorse feces and Lactobacillus sp. CRBIP 24.137 isolated from urine of human.</title>
        <authorList>
            <person name="Cousin S."/>
            <person name="Loux V."/>
            <person name="Ma L."/>
            <person name="Creno S."/>
            <person name="Clermont D."/>
            <person name="Bizet C."/>
            <person name="Bouchier C."/>
        </authorList>
    </citation>
    <scope>NUCLEOTIDE SEQUENCE [LARGE SCALE GENOMIC DNA]</scope>
    <source>
        <strain evidence="4 5">66c</strain>
    </source>
</reference>
<keyword evidence="2" id="KW-0175">Coiled coil</keyword>
<dbReference type="GO" id="GO:0003677">
    <property type="term" value="F:DNA binding"/>
    <property type="evidence" value="ECO:0007669"/>
    <property type="project" value="UniProtKB-KW"/>
</dbReference>
<evidence type="ECO:0000256" key="2">
    <source>
        <dbReference type="SAM" id="Coils"/>
    </source>
</evidence>
<name>K0NMW2_9LACO</name>
<evidence type="ECO:0000256" key="1">
    <source>
        <dbReference type="ARBA" id="ARBA00023125"/>
    </source>
</evidence>
<organism evidence="4 5">
    <name type="scientific">Lactobacillus equicursoris 66c</name>
    <dbReference type="NCBI Taxonomy" id="872326"/>
    <lineage>
        <taxon>Bacteria</taxon>
        <taxon>Bacillati</taxon>
        <taxon>Bacillota</taxon>
        <taxon>Bacilli</taxon>
        <taxon>Lactobacillales</taxon>
        <taxon>Lactobacillaceae</taxon>
        <taxon>Lactobacillus</taxon>
    </lineage>
</organism>
<comment type="caution">
    <text evidence="4">The sequence shown here is derived from an EMBL/GenBank/DDBJ whole genome shotgun (WGS) entry which is preliminary data.</text>
</comment>